<protein>
    <submittedName>
        <fullName evidence="1">Uncharacterized protein</fullName>
    </submittedName>
</protein>
<sequence length="171" mass="19536">MIVTEVFPGDDEILAWVQHDMYGRTVGILIGVLEARYRRATLQSPGLTRHLPIKNFDHRPVQPLHDALAAGFRWALLTLPGMERMWTRGIDGAVPEDELYDFQQEWWGFASKTLHQWCDRHPDLPSQALTALIFPNPSPAGIDAEEWIYNTVVEPYQAELSNSPPPILRRP</sequence>
<dbReference type="Proteomes" id="UP000199040">
    <property type="component" value="Unassembled WGS sequence"/>
</dbReference>
<evidence type="ECO:0000313" key="1">
    <source>
        <dbReference type="EMBL" id="SFI24766.1"/>
    </source>
</evidence>
<dbReference type="EMBL" id="FOPY01000035">
    <property type="protein sequence ID" value="SFI24766.1"/>
    <property type="molecule type" value="Genomic_DNA"/>
</dbReference>
<dbReference type="AlphaFoldDB" id="A0A1I3GMX9"/>
<reference evidence="1 2" key="1">
    <citation type="submission" date="2016-10" db="EMBL/GenBank/DDBJ databases">
        <authorList>
            <person name="de Groot N.N."/>
        </authorList>
    </citation>
    <scope>NUCLEOTIDE SEQUENCE [LARGE SCALE GENOMIC DNA]</scope>
    <source>
        <strain evidence="1 2">CGMCC 1.6848</strain>
    </source>
</reference>
<organism evidence="1 2">
    <name type="scientific">Modicisalibacter xianhensis</name>
    <dbReference type="NCBI Taxonomy" id="442341"/>
    <lineage>
        <taxon>Bacteria</taxon>
        <taxon>Pseudomonadati</taxon>
        <taxon>Pseudomonadota</taxon>
        <taxon>Gammaproteobacteria</taxon>
        <taxon>Oceanospirillales</taxon>
        <taxon>Halomonadaceae</taxon>
        <taxon>Modicisalibacter</taxon>
    </lineage>
</organism>
<proteinExistence type="predicted"/>
<evidence type="ECO:0000313" key="2">
    <source>
        <dbReference type="Proteomes" id="UP000199040"/>
    </source>
</evidence>
<name>A0A1I3GMX9_9GAMM</name>
<accession>A0A1I3GMX9</accession>
<gene>
    <name evidence="1" type="ORF">SAMN04487959_1357</name>
</gene>
<keyword evidence="2" id="KW-1185">Reference proteome</keyword>